<dbReference type="Gene3D" id="3.90.180.10">
    <property type="entry name" value="Medium-chain alcohol dehydrogenases, catalytic domain"/>
    <property type="match status" value="1"/>
</dbReference>
<dbReference type="InterPro" id="IPR036291">
    <property type="entry name" value="NAD(P)-bd_dom_sf"/>
</dbReference>
<dbReference type="PANTHER" id="PTHR43161">
    <property type="entry name" value="SORBITOL DEHYDROGENASE"/>
    <property type="match status" value="1"/>
</dbReference>
<reference evidence="10" key="1">
    <citation type="submission" date="2017-01" db="EMBL/GenBank/DDBJ databases">
        <title>Komagataeibacter sp. MSKU9 whole genome sequencing project.</title>
        <authorList>
            <person name="Matsutani M."/>
            <person name="Naloka K."/>
            <person name="Theeragool G."/>
            <person name="Yakushi T."/>
            <person name="Matsushita K."/>
        </authorList>
    </citation>
    <scope>NUCLEOTIDE SEQUENCE [LARGE SCALE GENOMIC DNA]</scope>
    <source>
        <strain evidence="10">MSKU9</strain>
    </source>
</reference>
<evidence type="ECO:0000256" key="1">
    <source>
        <dbReference type="ARBA" id="ARBA00001947"/>
    </source>
</evidence>
<keyword evidence="5" id="KW-0560">Oxidoreductase</keyword>
<name>A0A4P5NR57_9PROT</name>
<accession>A0A4P5NR57</accession>
<comment type="caution">
    <text evidence="9">The sequence shown here is derived from an EMBL/GenBank/DDBJ whole genome shotgun (WGS) entry which is preliminary data.</text>
</comment>
<dbReference type="RefSeq" id="WP_141260028.1">
    <property type="nucleotide sequence ID" value="NZ_BDLU01000024.1"/>
</dbReference>
<dbReference type="InterPro" id="IPR013154">
    <property type="entry name" value="ADH-like_N"/>
</dbReference>
<dbReference type="Gene3D" id="3.40.50.720">
    <property type="entry name" value="NAD(P)-binding Rossmann-like Domain"/>
    <property type="match status" value="1"/>
</dbReference>
<evidence type="ECO:0000259" key="8">
    <source>
        <dbReference type="Pfam" id="PF08240"/>
    </source>
</evidence>
<evidence type="ECO:0000256" key="2">
    <source>
        <dbReference type="ARBA" id="ARBA00008072"/>
    </source>
</evidence>
<dbReference type="AlphaFoldDB" id="A0A4P5NR57"/>
<dbReference type="InterPro" id="IPR011032">
    <property type="entry name" value="GroES-like_sf"/>
</dbReference>
<evidence type="ECO:0000313" key="9">
    <source>
        <dbReference type="EMBL" id="GCE82634.1"/>
    </source>
</evidence>
<dbReference type="InterPro" id="IPR013149">
    <property type="entry name" value="ADH-like_C"/>
</dbReference>
<comment type="cofactor">
    <cofactor evidence="1 6">
        <name>Zn(2+)</name>
        <dbReference type="ChEBI" id="CHEBI:29105"/>
    </cofactor>
</comment>
<feature type="domain" description="Alcohol dehydrogenase-like C-terminal" evidence="7">
    <location>
        <begin position="175"/>
        <end position="292"/>
    </location>
</feature>
<feature type="domain" description="Alcohol dehydrogenase-like N-terminal" evidence="8">
    <location>
        <begin position="24"/>
        <end position="133"/>
    </location>
</feature>
<keyword evidence="4 6" id="KW-0862">Zinc</keyword>
<dbReference type="SUPFAM" id="SSF50129">
    <property type="entry name" value="GroES-like"/>
    <property type="match status" value="1"/>
</dbReference>
<sequence>MQAARLYGIEDIRIETVQAPAEPGPDQVRIRVMAAGICGSDLHNFRTGQWMTRTPVTPGHEFSGEVMAVGPGVTGFRSRDRVVADSRVGCGTCHACQQGRSNLCASLGFVGEVCDGGFAGEVTLPARQLHRIPPDMPFWLAALAEPLSVAVHAINRLAPDSGMPVVVCGGGTIGGLAALVLSERHDGRVYLVERDPQRVRLLQETCGVSPVALDAIGPLVDGQAPRFMLDTTGSVAVAGHLLDHAAPGGRLVLAGLTATKLNLDLNLIVERELEVRGVSAFADEMPQAIALLPDLRERLKAFVTMIQGVEQIPDVYGELLAQQRTGLKTLIFPHPVAEEA</sequence>
<dbReference type="GO" id="GO:0008270">
    <property type="term" value="F:zinc ion binding"/>
    <property type="evidence" value="ECO:0007669"/>
    <property type="project" value="InterPro"/>
</dbReference>
<dbReference type="PANTHER" id="PTHR43161:SF23">
    <property type="entry name" value="(R,R)-BUTANEDIOL DEHYDROGENASE-RELATED"/>
    <property type="match status" value="1"/>
</dbReference>
<comment type="similarity">
    <text evidence="2 6">Belongs to the zinc-containing alcohol dehydrogenase family.</text>
</comment>
<dbReference type="OrthoDB" id="9809185at2"/>
<evidence type="ECO:0000313" key="10">
    <source>
        <dbReference type="Proteomes" id="UP000315095"/>
    </source>
</evidence>
<gene>
    <name evidence="9" type="ORF">MSKU9_0775</name>
</gene>
<organism evidence="9 10">
    <name type="scientific">Komagataeibacter diospyri</name>
    <dbReference type="NCBI Taxonomy" id="1932662"/>
    <lineage>
        <taxon>Bacteria</taxon>
        <taxon>Pseudomonadati</taxon>
        <taxon>Pseudomonadota</taxon>
        <taxon>Alphaproteobacteria</taxon>
        <taxon>Acetobacterales</taxon>
        <taxon>Acetobacteraceae</taxon>
        <taxon>Komagataeibacter</taxon>
    </lineage>
</organism>
<evidence type="ECO:0000256" key="5">
    <source>
        <dbReference type="ARBA" id="ARBA00023002"/>
    </source>
</evidence>
<dbReference type="GO" id="GO:0016491">
    <property type="term" value="F:oxidoreductase activity"/>
    <property type="evidence" value="ECO:0007669"/>
    <property type="project" value="UniProtKB-KW"/>
</dbReference>
<keyword evidence="3 6" id="KW-0479">Metal-binding</keyword>
<evidence type="ECO:0000259" key="7">
    <source>
        <dbReference type="Pfam" id="PF00107"/>
    </source>
</evidence>
<dbReference type="Pfam" id="PF08240">
    <property type="entry name" value="ADH_N"/>
    <property type="match status" value="1"/>
</dbReference>
<dbReference type="EMBL" id="BDLU01000024">
    <property type="protein sequence ID" value="GCE82634.1"/>
    <property type="molecule type" value="Genomic_DNA"/>
</dbReference>
<keyword evidence="10" id="KW-1185">Reference proteome</keyword>
<dbReference type="Proteomes" id="UP000315095">
    <property type="component" value="Unassembled WGS sequence"/>
</dbReference>
<protein>
    <submittedName>
        <fullName evidence="9">Zinc-dependent alcohol dehydrogenase</fullName>
    </submittedName>
</protein>
<evidence type="ECO:0000256" key="4">
    <source>
        <dbReference type="ARBA" id="ARBA00022833"/>
    </source>
</evidence>
<evidence type="ECO:0000256" key="6">
    <source>
        <dbReference type="RuleBase" id="RU361277"/>
    </source>
</evidence>
<dbReference type="Pfam" id="PF00107">
    <property type="entry name" value="ADH_zinc_N"/>
    <property type="match status" value="1"/>
</dbReference>
<evidence type="ECO:0000256" key="3">
    <source>
        <dbReference type="ARBA" id="ARBA00022723"/>
    </source>
</evidence>
<dbReference type="PROSITE" id="PS00059">
    <property type="entry name" value="ADH_ZINC"/>
    <property type="match status" value="1"/>
</dbReference>
<proteinExistence type="inferred from homology"/>
<dbReference type="SUPFAM" id="SSF51735">
    <property type="entry name" value="NAD(P)-binding Rossmann-fold domains"/>
    <property type="match status" value="1"/>
</dbReference>
<dbReference type="InterPro" id="IPR002328">
    <property type="entry name" value="ADH_Zn_CS"/>
</dbReference>